<evidence type="ECO:0000313" key="3">
    <source>
        <dbReference type="Proteomes" id="UP000266841"/>
    </source>
</evidence>
<reference evidence="2 3" key="1">
    <citation type="journal article" date="2012" name="Genome Biol.">
        <title>Genome and low-iron response of an oceanic diatom adapted to chronic iron limitation.</title>
        <authorList>
            <person name="Lommer M."/>
            <person name="Specht M."/>
            <person name="Roy A.S."/>
            <person name="Kraemer L."/>
            <person name="Andreson R."/>
            <person name="Gutowska M.A."/>
            <person name="Wolf J."/>
            <person name="Bergner S.V."/>
            <person name="Schilhabel M.B."/>
            <person name="Klostermeier U.C."/>
            <person name="Beiko R.G."/>
            <person name="Rosenstiel P."/>
            <person name="Hippler M."/>
            <person name="Laroche J."/>
        </authorList>
    </citation>
    <scope>NUCLEOTIDE SEQUENCE [LARGE SCALE GENOMIC DNA]</scope>
    <source>
        <strain evidence="2 3">CCMP1005</strain>
    </source>
</reference>
<comment type="caution">
    <text evidence="2">The sequence shown here is derived from an EMBL/GenBank/DDBJ whole genome shotgun (WGS) entry which is preliminary data.</text>
</comment>
<keyword evidence="3" id="KW-1185">Reference proteome</keyword>
<evidence type="ECO:0000313" key="2">
    <source>
        <dbReference type="EMBL" id="EJK73179.1"/>
    </source>
</evidence>
<name>K0T7Z5_THAOC</name>
<accession>K0T7Z5</accession>
<protein>
    <submittedName>
        <fullName evidence="2">Uncharacterized protein</fullName>
    </submittedName>
</protein>
<gene>
    <name evidence="2" type="ORF">THAOC_05208</name>
</gene>
<feature type="compositionally biased region" description="Low complexity" evidence="1">
    <location>
        <begin position="15"/>
        <end position="30"/>
    </location>
</feature>
<dbReference type="Proteomes" id="UP000266841">
    <property type="component" value="Unassembled WGS sequence"/>
</dbReference>
<organism evidence="2 3">
    <name type="scientific">Thalassiosira oceanica</name>
    <name type="common">Marine diatom</name>
    <dbReference type="NCBI Taxonomy" id="159749"/>
    <lineage>
        <taxon>Eukaryota</taxon>
        <taxon>Sar</taxon>
        <taxon>Stramenopiles</taxon>
        <taxon>Ochrophyta</taxon>
        <taxon>Bacillariophyta</taxon>
        <taxon>Coscinodiscophyceae</taxon>
        <taxon>Thalassiosirophycidae</taxon>
        <taxon>Thalassiosirales</taxon>
        <taxon>Thalassiosiraceae</taxon>
        <taxon>Thalassiosira</taxon>
    </lineage>
</organism>
<dbReference type="AlphaFoldDB" id="K0T7Z5"/>
<proteinExistence type="predicted"/>
<feature type="region of interest" description="Disordered" evidence="1">
    <location>
        <begin position="1"/>
        <end position="70"/>
    </location>
</feature>
<sequence>IIKTLASHQRQKLDPLPSTASPRSAPSTTLLLHFISSSKKEMGHPQPPTSIQTDNKTAEGVINTKSNPNTPRLWTCAFTGSIQGRDTLRQPAPLLPRETTSQNITLLSITRAYAAAHRSTPSMKHANA</sequence>
<feature type="non-terminal residue" evidence="2">
    <location>
        <position position="1"/>
    </location>
</feature>
<dbReference type="EMBL" id="AGNL01004722">
    <property type="protein sequence ID" value="EJK73179.1"/>
    <property type="molecule type" value="Genomic_DNA"/>
</dbReference>
<evidence type="ECO:0000256" key="1">
    <source>
        <dbReference type="SAM" id="MobiDB-lite"/>
    </source>
</evidence>